<comment type="catalytic activity">
    <reaction evidence="5 6">
        <text>NAD(+) + ATP = ADP + NADP(+) + H(+)</text>
        <dbReference type="Rhea" id="RHEA:18629"/>
        <dbReference type="ChEBI" id="CHEBI:15378"/>
        <dbReference type="ChEBI" id="CHEBI:30616"/>
        <dbReference type="ChEBI" id="CHEBI:57540"/>
        <dbReference type="ChEBI" id="CHEBI:58349"/>
        <dbReference type="ChEBI" id="CHEBI:456216"/>
        <dbReference type="EC" id="2.7.1.23"/>
    </reaction>
</comment>
<name>A0A1H4TS13_9BACT</name>
<dbReference type="InterPro" id="IPR016064">
    <property type="entry name" value="NAD/diacylglycerol_kinase_sf"/>
</dbReference>
<sequence>MPDSAAERSTLVPMPHVAIISKPQKPELVDLLPELVNWLESHNYTPALDETSAEYMGQKGLARDDMPKLCPELVIVLGGDGTLLSAARSFARTDTPILSANLGSLGFLTEVPLSELYQTLDAWREGSCKVDQRGMMHAELVRDGAVYKEWDALNDVVIAKGAIARMGDYIIELGGQLVARFRADGIIVSTPTGSTAYNLAANGPIVMGSVNAMIVTPICPHLLTLRPIVVPGDTEVRVCVEGIADQTYLTVDGQEAVELKLHDQLRCRQSKYRVRLVRLGEHGLFSVLRSKLKWGER</sequence>
<dbReference type="Pfam" id="PF01513">
    <property type="entry name" value="NAD_kinase"/>
    <property type="match status" value="1"/>
</dbReference>
<evidence type="ECO:0000256" key="5">
    <source>
        <dbReference type="ARBA" id="ARBA00047925"/>
    </source>
</evidence>
<dbReference type="GO" id="GO:0003951">
    <property type="term" value="F:NAD+ kinase activity"/>
    <property type="evidence" value="ECO:0007669"/>
    <property type="project" value="UniProtKB-UniRule"/>
</dbReference>
<protein>
    <recommendedName>
        <fullName evidence="6">NAD kinase</fullName>
        <ecNumber evidence="6">2.7.1.23</ecNumber>
    </recommendedName>
    <alternativeName>
        <fullName evidence="6">ATP-dependent NAD kinase</fullName>
    </alternativeName>
</protein>
<dbReference type="GO" id="GO:0006741">
    <property type="term" value="P:NADP+ biosynthetic process"/>
    <property type="evidence" value="ECO:0007669"/>
    <property type="project" value="UniProtKB-UniRule"/>
</dbReference>
<feature type="binding site" evidence="6">
    <location>
        <begin position="154"/>
        <end position="155"/>
    </location>
    <ligand>
        <name>NAD(+)</name>
        <dbReference type="ChEBI" id="CHEBI:57540"/>
    </ligand>
</feature>
<feature type="binding site" evidence="6">
    <location>
        <position position="184"/>
    </location>
    <ligand>
        <name>NAD(+)</name>
        <dbReference type="ChEBI" id="CHEBI:57540"/>
    </ligand>
</feature>
<feature type="binding site" evidence="6">
    <location>
        <position position="165"/>
    </location>
    <ligand>
        <name>NAD(+)</name>
        <dbReference type="ChEBI" id="CHEBI:57540"/>
    </ligand>
</feature>
<keyword evidence="6" id="KW-0547">Nucleotide-binding</keyword>
<evidence type="ECO:0000256" key="4">
    <source>
        <dbReference type="ARBA" id="ARBA00023027"/>
    </source>
</evidence>
<comment type="subcellular location">
    <subcellularLocation>
        <location evidence="6">Cytoplasm</location>
    </subcellularLocation>
</comment>
<dbReference type="PANTHER" id="PTHR20275">
    <property type="entry name" value="NAD KINASE"/>
    <property type="match status" value="1"/>
</dbReference>
<evidence type="ECO:0000313" key="7">
    <source>
        <dbReference type="EMBL" id="SEC58854.1"/>
    </source>
</evidence>
<dbReference type="AlphaFoldDB" id="A0A1H4TS13"/>
<dbReference type="Pfam" id="PF20143">
    <property type="entry name" value="NAD_kinase_C"/>
    <property type="match status" value="1"/>
</dbReference>
<evidence type="ECO:0000256" key="2">
    <source>
        <dbReference type="ARBA" id="ARBA00022777"/>
    </source>
</evidence>
<dbReference type="InterPro" id="IPR002504">
    <property type="entry name" value="NADK"/>
</dbReference>
<comment type="caution">
    <text evidence="6">Lacks conserved residue(s) required for the propagation of feature annotation.</text>
</comment>
<feature type="binding site" evidence="6">
    <location>
        <position position="182"/>
    </location>
    <ligand>
        <name>NAD(+)</name>
        <dbReference type="ChEBI" id="CHEBI:57540"/>
    </ligand>
</feature>
<comment type="similarity">
    <text evidence="6">Belongs to the NAD kinase family.</text>
</comment>
<feature type="active site" description="Proton acceptor" evidence="6">
    <location>
        <position position="80"/>
    </location>
</feature>
<dbReference type="EMBL" id="FNSD01000001">
    <property type="protein sequence ID" value="SEC58854.1"/>
    <property type="molecule type" value="Genomic_DNA"/>
</dbReference>
<evidence type="ECO:0000256" key="6">
    <source>
        <dbReference type="HAMAP-Rule" id="MF_00361"/>
    </source>
</evidence>
<feature type="binding site" evidence="6">
    <location>
        <position position="254"/>
    </location>
    <ligand>
        <name>NAD(+)</name>
        <dbReference type="ChEBI" id="CHEBI:57540"/>
    </ligand>
</feature>
<dbReference type="HAMAP" id="MF_00361">
    <property type="entry name" value="NAD_kinase"/>
    <property type="match status" value="1"/>
</dbReference>
<dbReference type="GO" id="GO:0005524">
    <property type="term" value="F:ATP binding"/>
    <property type="evidence" value="ECO:0007669"/>
    <property type="project" value="UniProtKB-KW"/>
</dbReference>
<keyword evidence="2 6" id="KW-0418">Kinase</keyword>
<dbReference type="SUPFAM" id="SSF111331">
    <property type="entry name" value="NAD kinase/diacylglycerol kinase-like"/>
    <property type="match status" value="1"/>
</dbReference>
<dbReference type="GO" id="GO:0051287">
    <property type="term" value="F:NAD binding"/>
    <property type="evidence" value="ECO:0007669"/>
    <property type="project" value="UniProtKB-ARBA"/>
</dbReference>
<keyword evidence="4 6" id="KW-0520">NAD</keyword>
<keyword evidence="6" id="KW-0067">ATP-binding</keyword>
<dbReference type="InterPro" id="IPR017438">
    <property type="entry name" value="ATP-NAD_kinase_N"/>
</dbReference>
<organism evidence="7 8">
    <name type="scientific">Terriglobus roseus</name>
    <dbReference type="NCBI Taxonomy" id="392734"/>
    <lineage>
        <taxon>Bacteria</taxon>
        <taxon>Pseudomonadati</taxon>
        <taxon>Acidobacteriota</taxon>
        <taxon>Terriglobia</taxon>
        <taxon>Terriglobales</taxon>
        <taxon>Acidobacteriaceae</taxon>
        <taxon>Terriglobus</taxon>
    </lineage>
</organism>
<evidence type="ECO:0000256" key="3">
    <source>
        <dbReference type="ARBA" id="ARBA00022857"/>
    </source>
</evidence>
<dbReference type="PANTHER" id="PTHR20275:SF0">
    <property type="entry name" value="NAD KINASE"/>
    <property type="match status" value="1"/>
</dbReference>
<dbReference type="Gene3D" id="3.40.50.10330">
    <property type="entry name" value="Probable inorganic polyphosphate/atp-NAD kinase, domain 1"/>
    <property type="match status" value="1"/>
</dbReference>
<dbReference type="GO" id="GO:0046872">
    <property type="term" value="F:metal ion binding"/>
    <property type="evidence" value="ECO:0007669"/>
    <property type="project" value="UniProtKB-UniRule"/>
</dbReference>
<dbReference type="EC" id="2.7.1.23" evidence="6"/>
<feature type="binding site" evidence="6">
    <location>
        <begin position="80"/>
        <end position="81"/>
    </location>
    <ligand>
        <name>NAD(+)</name>
        <dbReference type="ChEBI" id="CHEBI:57540"/>
    </ligand>
</feature>
<reference evidence="7 8" key="1">
    <citation type="submission" date="2016-10" db="EMBL/GenBank/DDBJ databases">
        <authorList>
            <person name="de Groot N.N."/>
        </authorList>
    </citation>
    <scope>NUCLEOTIDE SEQUENCE [LARGE SCALE GENOMIC DNA]</scope>
    <source>
        <strain evidence="7 8">AB35.6</strain>
    </source>
</reference>
<dbReference type="Proteomes" id="UP000182409">
    <property type="component" value="Unassembled WGS sequence"/>
</dbReference>
<evidence type="ECO:0000313" key="8">
    <source>
        <dbReference type="Proteomes" id="UP000182409"/>
    </source>
</evidence>
<dbReference type="Gene3D" id="2.60.200.30">
    <property type="entry name" value="Probable inorganic polyphosphate/atp-NAD kinase, domain 2"/>
    <property type="match status" value="1"/>
</dbReference>
<keyword evidence="3 6" id="KW-0521">NADP</keyword>
<dbReference type="InterPro" id="IPR017437">
    <property type="entry name" value="ATP-NAD_kinase_PpnK-typ_C"/>
</dbReference>
<keyword evidence="1 6" id="KW-0808">Transferase</keyword>
<comment type="cofactor">
    <cofactor evidence="6">
        <name>a divalent metal cation</name>
        <dbReference type="ChEBI" id="CHEBI:60240"/>
    </cofactor>
</comment>
<evidence type="ECO:0000256" key="1">
    <source>
        <dbReference type="ARBA" id="ARBA00022679"/>
    </source>
</evidence>
<gene>
    <name evidence="6" type="primary">nadK</name>
    <name evidence="7" type="ORF">SAMN05443244_3832</name>
</gene>
<dbReference type="GO" id="GO:0019674">
    <property type="term" value="P:NAD+ metabolic process"/>
    <property type="evidence" value="ECO:0007669"/>
    <property type="project" value="InterPro"/>
</dbReference>
<accession>A0A1H4TS13</accession>
<dbReference type="GO" id="GO:0005737">
    <property type="term" value="C:cytoplasm"/>
    <property type="evidence" value="ECO:0007669"/>
    <property type="project" value="UniProtKB-SubCell"/>
</dbReference>
<keyword evidence="6" id="KW-0963">Cytoplasm</keyword>
<comment type="function">
    <text evidence="6">Involved in the regulation of the intracellular balance of NAD and NADP, and is a key enzyme in the biosynthesis of NADP. Catalyzes specifically the phosphorylation on 2'-hydroxyl of the adenosine moiety of NAD to yield NADP.</text>
</comment>
<proteinExistence type="inferred from homology"/>